<accession>A0A4R3MJ36</accession>
<organism evidence="3 4">
    <name type="scientific">Tepidamorphus gemmatus</name>
    <dbReference type="NCBI Taxonomy" id="747076"/>
    <lineage>
        <taxon>Bacteria</taxon>
        <taxon>Pseudomonadati</taxon>
        <taxon>Pseudomonadota</taxon>
        <taxon>Alphaproteobacteria</taxon>
        <taxon>Hyphomicrobiales</taxon>
        <taxon>Tepidamorphaceae</taxon>
        <taxon>Tepidamorphus</taxon>
    </lineage>
</organism>
<dbReference type="RefSeq" id="WP_245499571.1">
    <property type="nucleotide sequence ID" value="NZ_SMAK01000001.1"/>
</dbReference>
<feature type="compositionally biased region" description="Basic and acidic residues" evidence="1">
    <location>
        <begin position="60"/>
        <end position="72"/>
    </location>
</feature>
<keyword evidence="2" id="KW-0812">Transmembrane</keyword>
<dbReference type="Gene3D" id="3.90.226.10">
    <property type="entry name" value="2-enoyl-CoA Hydratase, Chain A, domain 1"/>
    <property type="match status" value="1"/>
</dbReference>
<dbReference type="SUPFAM" id="SSF52096">
    <property type="entry name" value="ClpP/crotonase"/>
    <property type="match status" value="1"/>
</dbReference>
<gene>
    <name evidence="3" type="ORF">EDC22_101206</name>
</gene>
<feature type="region of interest" description="Disordered" evidence="1">
    <location>
        <begin position="60"/>
        <end position="93"/>
    </location>
</feature>
<comment type="caution">
    <text evidence="3">The sequence shown here is derived from an EMBL/GenBank/DDBJ whole genome shotgun (WGS) entry which is preliminary data.</text>
</comment>
<evidence type="ECO:0000313" key="3">
    <source>
        <dbReference type="EMBL" id="TCT13343.1"/>
    </source>
</evidence>
<dbReference type="EMBL" id="SMAK01000001">
    <property type="protein sequence ID" value="TCT13343.1"/>
    <property type="molecule type" value="Genomic_DNA"/>
</dbReference>
<proteinExistence type="predicted"/>
<feature type="transmembrane region" description="Helical" evidence="2">
    <location>
        <begin position="33"/>
        <end position="51"/>
    </location>
</feature>
<dbReference type="Proteomes" id="UP000295678">
    <property type="component" value="Unassembled WGS sequence"/>
</dbReference>
<protein>
    <recommendedName>
        <fullName evidence="5">ClpP protease-like protein</fullName>
    </recommendedName>
</protein>
<evidence type="ECO:0000256" key="1">
    <source>
        <dbReference type="SAM" id="MobiDB-lite"/>
    </source>
</evidence>
<evidence type="ECO:0000313" key="4">
    <source>
        <dbReference type="Proteomes" id="UP000295678"/>
    </source>
</evidence>
<reference evidence="3 4" key="1">
    <citation type="submission" date="2019-03" db="EMBL/GenBank/DDBJ databases">
        <title>Genomic Encyclopedia of Type Strains, Phase IV (KMG-IV): sequencing the most valuable type-strain genomes for metagenomic binning, comparative biology and taxonomic classification.</title>
        <authorList>
            <person name="Goeker M."/>
        </authorList>
    </citation>
    <scope>NUCLEOTIDE SEQUENCE [LARGE SCALE GENOMIC DNA]</scope>
    <source>
        <strain evidence="3 4">DSM 19345</strain>
    </source>
</reference>
<evidence type="ECO:0008006" key="5">
    <source>
        <dbReference type="Google" id="ProtNLM"/>
    </source>
</evidence>
<keyword evidence="2" id="KW-1133">Transmembrane helix</keyword>
<name>A0A4R3MJ36_9HYPH</name>
<feature type="region of interest" description="Disordered" evidence="1">
    <location>
        <begin position="1"/>
        <end position="26"/>
    </location>
</feature>
<dbReference type="AlphaFoldDB" id="A0A4R3MJ36"/>
<evidence type="ECO:0000256" key="2">
    <source>
        <dbReference type="SAM" id="Phobius"/>
    </source>
</evidence>
<dbReference type="InterPro" id="IPR029045">
    <property type="entry name" value="ClpP/crotonase-like_dom_sf"/>
</dbReference>
<keyword evidence="2" id="KW-0472">Membrane</keyword>
<sequence length="280" mass="29168">MTGSRELRSLSGDADETAGRDSGKPPVRADAAVLRYAFLVLLAATVLVLGLDYRELREQAATEAPPVERRADLPSGPLPPARPNQGPNLPDAPDGAAAVAMTFELLGDGRLMATGSIVAGTAEAFAAEIGKRGSYVKTVVLASPGGSVADALAMGRLIREKGYATEVEAGTYCASSCPLVLAAGTERRVGASAAVGVHQVFSWADDPAARRATMADGMAQAQRISAECQRYLARMGVDPQVWVHAMETPKHTLFYFTPDELVSLRLATSAAGATVSAASR</sequence>
<keyword evidence="4" id="KW-1185">Reference proteome</keyword>